<dbReference type="AlphaFoldDB" id="A0A8E2JUE2"/>
<name>A0A8E2JUE2_9PEZI</name>
<accession>A0A8E2JUE2</accession>
<keyword evidence="2" id="KW-1185">Reference proteome</keyword>
<dbReference type="OrthoDB" id="10489819at2759"/>
<dbReference type="EMBL" id="KV749349">
    <property type="protein sequence ID" value="OCL09858.1"/>
    <property type="molecule type" value="Genomic_DNA"/>
</dbReference>
<evidence type="ECO:0000313" key="1">
    <source>
        <dbReference type="EMBL" id="OCL09858.1"/>
    </source>
</evidence>
<gene>
    <name evidence="1" type="ORF">AOQ84DRAFT_11365</name>
</gene>
<dbReference type="Proteomes" id="UP000250140">
    <property type="component" value="Unassembled WGS sequence"/>
</dbReference>
<sequence length="160" mass="18991">MSTHVLWLEYIQVHITRPADTLQVPRLVVQSMILLLPLRYDPHGEPFTFMRRYLYRGPEALAAKLAIDRDVIIDATISCDRKREELKEKLRKSQEIYFSSLNGPHDYELSAAGRSYVRDWSDCKNRIDNLLPPKLETRRIRCIARVRYAIYMCVPRWLVW</sequence>
<reference evidence="1 2" key="1">
    <citation type="journal article" date="2016" name="Nat. Commun.">
        <title>Ectomycorrhizal ecology is imprinted in the genome of the dominant symbiotic fungus Cenococcum geophilum.</title>
        <authorList>
            <consortium name="DOE Joint Genome Institute"/>
            <person name="Peter M."/>
            <person name="Kohler A."/>
            <person name="Ohm R.A."/>
            <person name="Kuo A."/>
            <person name="Krutzmann J."/>
            <person name="Morin E."/>
            <person name="Arend M."/>
            <person name="Barry K.W."/>
            <person name="Binder M."/>
            <person name="Choi C."/>
            <person name="Clum A."/>
            <person name="Copeland A."/>
            <person name="Grisel N."/>
            <person name="Haridas S."/>
            <person name="Kipfer T."/>
            <person name="LaButti K."/>
            <person name="Lindquist E."/>
            <person name="Lipzen A."/>
            <person name="Maire R."/>
            <person name="Meier B."/>
            <person name="Mihaltcheva S."/>
            <person name="Molinier V."/>
            <person name="Murat C."/>
            <person name="Poggeler S."/>
            <person name="Quandt C.A."/>
            <person name="Sperisen C."/>
            <person name="Tritt A."/>
            <person name="Tisserant E."/>
            <person name="Crous P.W."/>
            <person name="Henrissat B."/>
            <person name="Nehls U."/>
            <person name="Egli S."/>
            <person name="Spatafora J.W."/>
            <person name="Grigoriev I.V."/>
            <person name="Martin F.M."/>
        </authorList>
    </citation>
    <scope>NUCLEOTIDE SEQUENCE [LARGE SCALE GENOMIC DNA]</scope>
    <source>
        <strain evidence="1 2">CBS 207.34</strain>
    </source>
</reference>
<organism evidence="1 2">
    <name type="scientific">Glonium stellatum</name>
    <dbReference type="NCBI Taxonomy" id="574774"/>
    <lineage>
        <taxon>Eukaryota</taxon>
        <taxon>Fungi</taxon>
        <taxon>Dikarya</taxon>
        <taxon>Ascomycota</taxon>
        <taxon>Pezizomycotina</taxon>
        <taxon>Dothideomycetes</taxon>
        <taxon>Pleosporomycetidae</taxon>
        <taxon>Gloniales</taxon>
        <taxon>Gloniaceae</taxon>
        <taxon>Glonium</taxon>
    </lineage>
</organism>
<evidence type="ECO:0000313" key="2">
    <source>
        <dbReference type="Proteomes" id="UP000250140"/>
    </source>
</evidence>
<protein>
    <submittedName>
        <fullName evidence="1">Uncharacterized protein</fullName>
    </submittedName>
</protein>
<proteinExistence type="predicted"/>